<dbReference type="SUPFAM" id="SSF50729">
    <property type="entry name" value="PH domain-like"/>
    <property type="match status" value="1"/>
</dbReference>
<comment type="caution">
    <text evidence="6">The sequence shown here is derived from an EMBL/GenBank/DDBJ whole genome shotgun (WGS) entry which is preliminary data.</text>
</comment>
<dbReference type="InterPro" id="IPR000219">
    <property type="entry name" value="DH_dom"/>
</dbReference>
<dbReference type="EMBL" id="JAZGQO010000006">
    <property type="protein sequence ID" value="KAK6185493.1"/>
    <property type="molecule type" value="Genomic_DNA"/>
</dbReference>
<dbReference type="Pfam" id="PF22697">
    <property type="entry name" value="SOS1_NGEF_PH"/>
    <property type="match status" value="1"/>
</dbReference>
<evidence type="ECO:0000256" key="3">
    <source>
        <dbReference type="SAM" id="MobiDB-lite"/>
    </source>
</evidence>
<dbReference type="SUPFAM" id="SSF46966">
    <property type="entry name" value="Spectrin repeat"/>
    <property type="match status" value="1"/>
</dbReference>
<evidence type="ECO:0000259" key="4">
    <source>
        <dbReference type="PROSITE" id="PS50003"/>
    </source>
</evidence>
<dbReference type="InterPro" id="IPR052231">
    <property type="entry name" value="Rho_GEF_signaling-related"/>
</dbReference>
<dbReference type="Gene3D" id="1.20.58.60">
    <property type="match status" value="1"/>
</dbReference>
<keyword evidence="2" id="KW-0344">Guanine-nucleotide releasing factor</keyword>
<evidence type="ECO:0000259" key="5">
    <source>
        <dbReference type="PROSITE" id="PS50010"/>
    </source>
</evidence>
<reference evidence="6 7" key="1">
    <citation type="submission" date="2024-01" db="EMBL/GenBank/DDBJ databases">
        <title>The genome of the rayed Mediterranean limpet Patella caerulea (Linnaeus, 1758).</title>
        <authorList>
            <person name="Anh-Thu Weber A."/>
            <person name="Halstead-Nussloch G."/>
        </authorList>
    </citation>
    <scope>NUCLEOTIDE SEQUENCE [LARGE SCALE GENOMIC DNA]</scope>
    <source>
        <strain evidence="6">AATW-2023a</strain>
        <tissue evidence="6">Whole specimen</tissue>
    </source>
</reference>
<gene>
    <name evidence="6" type="ORF">SNE40_007715</name>
</gene>
<dbReference type="Pfam" id="PF00621">
    <property type="entry name" value="RhoGEF"/>
    <property type="match status" value="1"/>
</dbReference>
<dbReference type="InterPro" id="IPR011993">
    <property type="entry name" value="PH-like_dom_sf"/>
</dbReference>
<dbReference type="FunFam" id="2.30.29.30:FF:000078">
    <property type="entry name" value="Guanine nucleotide exchange factor DBS"/>
    <property type="match status" value="1"/>
</dbReference>
<dbReference type="GO" id="GO:0005085">
    <property type="term" value="F:guanyl-nucleotide exchange factor activity"/>
    <property type="evidence" value="ECO:0007669"/>
    <property type="project" value="UniProtKB-KW"/>
</dbReference>
<dbReference type="PANTHER" id="PTHR45845:SF3">
    <property type="entry name" value="PURATROPHIN-1-LIKE, ISOFORM A"/>
    <property type="match status" value="1"/>
</dbReference>
<feature type="region of interest" description="Disordered" evidence="3">
    <location>
        <begin position="833"/>
        <end position="883"/>
    </location>
</feature>
<dbReference type="Gene3D" id="1.20.900.10">
    <property type="entry name" value="Dbl homology (DH) domain"/>
    <property type="match status" value="1"/>
</dbReference>
<dbReference type="InterPro" id="IPR001849">
    <property type="entry name" value="PH_domain"/>
</dbReference>
<dbReference type="SMART" id="SM00233">
    <property type="entry name" value="PH"/>
    <property type="match status" value="1"/>
</dbReference>
<dbReference type="InterPro" id="IPR055251">
    <property type="entry name" value="SOS1_NGEF_PH"/>
</dbReference>
<evidence type="ECO:0000256" key="1">
    <source>
        <dbReference type="ARBA" id="ARBA00022553"/>
    </source>
</evidence>
<keyword evidence="1" id="KW-0597">Phosphoprotein</keyword>
<feature type="compositionally biased region" description="Low complexity" evidence="3">
    <location>
        <begin position="842"/>
        <end position="864"/>
    </location>
</feature>
<feature type="region of interest" description="Disordered" evidence="3">
    <location>
        <begin position="923"/>
        <end position="984"/>
    </location>
</feature>
<dbReference type="SMART" id="SM00325">
    <property type="entry name" value="RhoGEF"/>
    <property type="match status" value="1"/>
</dbReference>
<dbReference type="PROSITE" id="PS50003">
    <property type="entry name" value="PH_DOMAIN"/>
    <property type="match status" value="1"/>
</dbReference>
<feature type="domain" description="PH" evidence="4">
    <location>
        <begin position="1220"/>
        <end position="1328"/>
    </location>
</feature>
<evidence type="ECO:0000256" key="2">
    <source>
        <dbReference type="ARBA" id="ARBA00022658"/>
    </source>
</evidence>
<evidence type="ECO:0000313" key="6">
    <source>
        <dbReference type="EMBL" id="KAK6185493.1"/>
    </source>
</evidence>
<keyword evidence="7" id="KW-1185">Reference proteome</keyword>
<dbReference type="SUPFAM" id="SSF52087">
    <property type="entry name" value="CRAL/TRIO domain"/>
    <property type="match status" value="1"/>
</dbReference>
<dbReference type="Gene3D" id="2.30.29.30">
    <property type="entry name" value="Pleckstrin-homology domain (PH domain)/Phosphotyrosine-binding domain (PTB)"/>
    <property type="match status" value="1"/>
</dbReference>
<accession>A0AAN8K447</accession>
<evidence type="ECO:0008006" key="8">
    <source>
        <dbReference type="Google" id="ProtNLM"/>
    </source>
</evidence>
<sequence length="1504" mass="172195">MCAWGGKGISDVESFIKSVSSAVTTRFWEYFQPTETGPEEESEISDILCDQLVEYYGDQTPIVVKQVYQSLYKNLYDGDYYLFTQMCFEPYLKLLEKLKQISQEEHGERKTFPFCLQSAVLLHLCDLQFELQSQDFYYCVRLSESVEPNLVVKYHSINGVQEYLIMEGEYHHAFTTDIIKRIQTANESEIVVILRNCIVSVADGIERLKWNEVADDSSEDIKSTSACSQEKSISSDLARAKLNDSTSSCEIFEQSGNSETTIETKAGQKDGKTLERSKSSEFYTSRKLDQPQSVMDVDYDVLQSGIAVLPGCRDVNGGAVILMFTGSTFWHDRHVASTELARLLMYFYTIPRMEVREKELTVVGDIRGATSSIINILLESLYLFQDNVPECKSILHLVCDKATQSLVLRSPVYDSKSPVKIDLLSSQDLIHRFIHPSQLPSALDGTFPFSHTEWVRFRMKLEPFLNSCREVAKFLVSIMQEISSVQKLPKTAQEASHLIEEHEERVKKAFTDSRLVALQNDGENTMCSLRREQSSSNHSEDYRYAMENVDSLFHQLQDTMMKLVHLADTRLNKIEQCLQLREFEEECSKVITWLTTEGNTTLQRHIARADNLKAIRLQQKDFEKFYFSCMQYIDKGNDLLEEASMLSQTGNFDEATGYKDLARMLKKHLHTFSNQLEDRREKIEGTAKCYQLLDKSYEWALEAMKYVASMKMEHCASPAGLDKLLKSLEAYLLEHPPLTSDIFDHMIEVTQRLQNDKLLDQCRLAKARCEETYHLLLLRQNTLQRARDQLIVDHKTKSDNSHSIDPDSVIEINSQSFWEPQMTSTPTRGITFIAKSKDQRRSCSPSTSSSSGSRDYTSTSSTSSNQMARQSKESGTVVSQDSCAGSDISMESLHQKLTMSTSMPQPGSTYTERDRPLKKLLKRTITSPVPITGSPILEDRVSSSGDPRSIRERRSGKSVSMVTGSSESLPSMPEDDDENKTNNGRVENVNHMRKEWTPVPVNSHLLRQNRNNPLSSMSESSLSEPEMKRRRTLSLIISEMVQTERDYVQSLEYVIDNYIPELQREDVPQALRGKRNVIFGNIEKIYEFHCQYFLHEVESCEFTPYQIGQYILSHENAFYLYALYNKNKPKSDTLMAEFGKTFFMDKQLQLNDKMNLASYLLKPVQRMGKYALLLKQIIRECSETEPEYQELKAAEEMVKFQLRHGNDLLAMDALKDSDVNLQEQGRLLRQDEFLVWQGRKKSIRRVFLFEDLILFSKTKRGRQGHHDMYLYKNSFKSTDLGLTENYDESGFKFEIWFRKRNSGDKYILQAQNTEVKRAWVNEISKLLWKQAMRNREVRLSEMATMGMGNKPCLDLKQSADNIQDRYINVGLGLRGSRCRNSIAVSSFDHLRNGNKRPHSIISVSSNSSSNSSHSSFGLFGSLNLAFDPLDTLRHQHRTSTLLSNESGVGTDMSSGFTEPSGDLNTSNRCVTPNDQPVTSSARSYINYMKSKVLKKSREPVVTDV</sequence>
<dbReference type="Proteomes" id="UP001347796">
    <property type="component" value="Unassembled WGS sequence"/>
</dbReference>
<dbReference type="SUPFAM" id="SSF48065">
    <property type="entry name" value="DBL homology domain (DH-domain)"/>
    <property type="match status" value="1"/>
</dbReference>
<dbReference type="PROSITE" id="PS50010">
    <property type="entry name" value="DH_2"/>
    <property type="match status" value="1"/>
</dbReference>
<proteinExistence type="predicted"/>
<organism evidence="6 7">
    <name type="scientific">Patella caerulea</name>
    <name type="common">Rayed Mediterranean limpet</name>
    <dbReference type="NCBI Taxonomy" id="87958"/>
    <lineage>
        <taxon>Eukaryota</taxon>
        <taxon>Metazoa</taxon>
        <taxon>Spiralia</taxon>
        <taxon>Lophotrochozoa</taxon>
        <taxon>Mollusca</taxon>
        <taxon>Gastropoda</taxon>
        <taxon>Patellogastropoda</taxon>
        <taxon>Patelloidea</taxon>
        <taxon>Patellidae</taxon>
        <taxon>Patella</taxon>
    </lineage>
</organism>
<dbReference type="PANTHER" id="PTHR45845">
    <property type="entry name" value="RHO GUANINE NUCLEOTIDE EXCHANGE FACTOR-RELATED"/>
    <property type="match status" value="1"/>
</dbReference>
<feature type="region of interest" description="Disordered" evidence="3">
    <location>
        <begin position="1443"/>
        <end position="1477"/>
    </location>
</feature>
<feature type="compositionally biased region" description="Polar residues" evidence="3">
    <location>
        <begin position="957"/>
        <end position="969"/>
    </location>
</feature>
<feature type="domain" description="DH" evidence="5">
    <location>
        <begin position="1032"/>
        <end position="1208"/>
    </location>
</feature>
<evidence type="ECO:0000313" key="7">
    <source>
        <dbReference type="Proteomes" id="UP001347796"/>
    </source>
</evidence>
<dbReference type="InterPro" id="IPR035899">
    <property type="entry name" value="DBL_dom_sf"/>
</dbReference>
<protein>
    <recommendedName>
        <fullName evidence="8">Puratrophin-1</fullName>
    </recommendedName>
</protein>
<dbReference type="CDD" id="cd13242">
    <property type="entry name" value="PH_puratrophin-1"/>
    <property type="match status" value="1"/>
</dbReference>
<dbReference type="CDD" id="cd00160">
    <property type="entry name" value="RhoGEF"/>
    <property type="match status" value="1"/>
</dbReference>
<name>A0AAN8K447_PATCE</name>
<feature type="compositionally biased region" description="Polar residues" evidence="3">
    <location>
        <begin position="865"/>
        <end position="883"/>
    </location>
</feature>
<dbReference type="Gene3D" id="3.40.525.10">
    <property type="entry name" value="CRAL-TRIO lipid binding domain"/>
    <property type="match status" value="1"/>
</dbReference>
<dbReference type="InterPro" id="IPR036865">
    <property type="entry name" value="CRAL-TRIO_dom_sf"/>
</dbReference>